<dbReference type="PANTHER" id="PTHR43652:SF2">
    <property type="entry name" value="BASIC AMINO ACID ANTIPORTER YFCC-RELATED"/>
    <property type="match status" value="1"/>
</dbReference>
<evidence type="ECO:0000256" key="1">
    <source>
        <dbReference type="ARBA" id="ARBA00004651"/>
    </source>
</evidence>
<keyword evidence="4 6" id="KW-1133">Transmembrane helix</keyword>
<feature type="transmembrane region" description="Helical" evidence="6">
    <location>
        <begin position="12"/>
        <end position="31"/>
    </location>
</feature>
<dbReference type="RefSeq" id="WP_160722412.1">
    <property type="nucleotide sequence ID" value="NZ_SUMG01000016.1"/>
</dbReference>
<dbReference type="AlphaFoldDB" id="A0AA43XLR9"/>
<evidence type="ECO:0000313" key="7">
    <source>
        <dbReference type="EMBL" id="NBG89095.1"/>
    </source>
</evidence>
<dbReference type="InterPro" id="IPR018385">
    <property type="entry name" value="C4_dicarb_anaerob_car-like"/>
</dbReference>
<feature type="transmembrane region" description="Helical" evidence="6">
    <location>
        <begin position="259"/>
        <end position="279"/>
    </location>
</feature>
<sequence>MTEKKKFFKVPHTYVIIFTIIIIAFIGTYIIPAGEYERVEDPNTGRMVVDAESFEYLEPNPVPFFSFGEDHLFTAIYNGMEAASNIIFFILIVGGAFAMIQGTGAVDAGIGKVAVALKDRGIILIPVLMAIFSVGGATIGMAEEVIVFVPIGVALARALGYDAIVGTAMIALGAAAGFTGGVANPFTVGVAQGIAEIPIYSAAWYRIIILLVTLTIAAIYTMRYAIKVKKDPSKSVVAELEKNTESTLDLSNIPDFTKYHIFTFLVVLAGFGVMIYGIIEYGWYIKELTSIFFMMGLFASLAGGVGPSRTAGHFVDGARTIVFGALVVGIARGILVVMEQGLIIDTVIFAMGESISGLPDIMAANLMFVVQLVLNFFIPSGSGQAATTMPIMAPLADLLEMPRQIAVFAYQFGDGFTNSIIPTSGVLMSYLAIAKIPYEKWFRWILPLMGMWFLSGVIFMSVAVIIGIN</sequence>
<name>A0AA43XLR9_9CLOT</name>
<feature type="transmembrane region" description="Helical" evidence="6">
    <location>
        <begin position="203"/>
        <end position="226"/>
    </location>
</feature>
<feature type="transmembrane region" description="Helical" evidence="6">
    <location>
        <begin position="416"/>
        <end position="433"/>
    </location>
</feature>
<dbReference type="InterPro" id="IPR051679">
    <property type="entry name" value="DASS-Related_Transporters"/>
</dbReference>
<accession>A0AA43XLR9</accession>
<proteinExistence type="predicted"/>
<feature type="transmembrane region" description="Helical" evidence="6">
    <location>
        <begin position="291"/>
        <end position="308"/>
    </location>
</feature>
<feature type="transmembrane region" description="Helical" evidence="6">
    <location>
        <begin position="122"/>
        <end position="151"/>
    </location>
</feature>
<feature type="transmembrane region" description="Helical" evidence="6">
    <location>
        <begin position="358"/>
        <end position="378"/>
    </location>
</feature>
<evidence type="ECO:0000256" key="3">
    <source>
        <dbReference type="ARBA" id="ARBA00022692"/>
    </source>
</evidence>
<feature type="transmembrane region" description="Helical" evidence="6">
    <location>
        <begin position="163"/>
        <end position="191"/>
    </location>
</feature>
<comment type="caution">
    <text evidence="7">The sequence shown here is derived from an EMBL/GenBank/DDBJ whole genome shotgun (WGS) entry which is preliminary data.</text>
</comment>
<comment type="subcellular location">
    <subcellularLocation>
        <location evidence="1">Cell membrane</location>
        <topology evidence="1">Multi-pass membrane protein</topology>
    </subcellularLocation>
</comment>
<evidence type="ECO:0000256" key="5">
    <source>
        <dbReference type="ARBA" id="ARBA00023136"/>
    </source>
</evidence>
<evidence type="ECO:0000256" key="2">
    <source>
        <dbReference type="ARBA" id="ARBA00022475"/>
    </source>
</evidence>
<dbReference type="Pfam" id="PF03606">
    <property type="entry name" value="DcuC"/>
    <property type="match status" value="1"/>
</dbReference>
<keyword evidence="2" id="KW-1003">Cell membrane</keyword>
<dbReference type="PANTHER" id="PTHR43652">
    <property type="entry name" value="BASIC AMINO ACID ANTIPORTER YFCC-RELATED"/>
    <property type="match status" value="1"/>
</dbReference>
<feature type="transmembrane region" description="Helical" evidence="6">
    <location>
        <begin position="445"/>
        <end position="468"/>
    </location>
</feature>
<reference evidence="7 8" key="1">
    <citation type="submission" date="2019-04" db="EMBL/GenBank/DDBJ databases">
        <title>Isachenkonia alkalipeptolytica gen. nov. sp. nov. a new anaerobic, alkiliphilic organothrophic bacterium capable to reduce synthesized ferrihydrite isolated from a soda lake.</title>
        <authorList>
            <person name="Toshchakov S.V."/>
            <person name="Zavarzina D.G."/>
            <person name="Zhilina T.N."/>
            <person name="Kostrikina N.A."/>
            <person name="Kublanov I.V."/>
        </authorList>
    </citation>
    <scope>NUCLEOTIDE SEQUENCE [LARGE SCALE GENOMIC DNA]</scope>
    <source>
        <strain evidence="7 8">Z-1701</strain>
    </source>
</reference>
<evidence type="ECO:0000256" key="4">
    <source>
        <dbReference type="ARBA" id="ARBA00022989"/>
    </source>
</evidence>
<organism evidence="7 8">
    <name type="scientific">Isachenkonia alkalipeptolytica</name>
    <dbReference type="NCBI Taxonomy" id="2565777"/>
    <lineage>
        <taxon>Bacteria</taxon>
        <taxon>Bacillati</taxon>
        <taxon>Bacillota</taxon>
        <taxon>Clostridia</taxon>
        <taxon>Eubacteriales</taxon>
        <taxon>Clostridiaceae</taxon>
        <taxon>Isachenkonia</taxon>
    </lineage>
</organism>
<gene>
    <name evidence="7" type="primary">yfcC</name>
    <name evidence="7" type="ORF">ISALK_11400</name>
</gene>
<keyword evidence="3 6" id="KW-0812">Transmembrane</keyword>
<evidence type="ECO:0000256" key="6">
    <source>
        <dbReference type="SAM" id="Phobius"/>
    </source>
</evidence>
<keyword evidence="8" id="KW-1185">Reference proteome</keyword>
<feature type="transmembrane region" description="Helical" evidence="6">
    <location>
        <begin position="86"/>
        <end position="110"/>
    </location>
</feature>
<dbReference type="Proteomes" id="UP000449710">
    <property type="component" value="Unassembled WGS sequence"/>
</dbReference>
<dbReference type="EMBL" id="SUMG01000016">
    <property type="protein sequence ID" value="NBG89095.1"/>
    <property type="molecule type" value="Genomic_DNA"/>
</dbReference>
<feature type="transmembrane region" description="Helical" evidence="6">
    <location>
        <begin position="320"/>
        <end position="338"/>
    </location>
</feature>
<keyword evidence="5 6" id="KW-0472">Membrane</keyword>
<protein>
    <submittedName>
        <fullName evidence="7">Basic amino acid antiporter YfcC</fullName>
    </submittedName>
</protein>
<dbReference type="GO" id="GO:0005886">
    <property type="term" value="C:plasma membrane"/>
    <property type="evidence" value="ECO:0007669"/>
    <property type="project" value="UniProtKB-SubCell"/>
</dbReference>
<evidence type="ECO:0000313" key="8">
    <source>
        <dbReference type="Proteomes" id="UP000449710"/>
    </source>
</evidence>